<dbReference type="Proteomes" id="UP000003157">
    <property type="component" value="Unassembled WGS sequence"/>
</dbReference>
<evidence type="ECO:0000313" key="1">
    <source>
        <dbReference type="EMBL" id="EFW04700.1"/>
    </source>
</evidence>
<dbReference type="EMBL" id="ADKX01000034">
    <property type="protein sequence ID" value="EFW04700.1"/>
    <property type="molecule type" value="Genomic_DNA"/>
</dbReference>
<reference evidence="1 2" key="1">
    <citation type="submission" date="2010-12" db="EMBL/GenBank/DDBJ databases">
        <title>The Genome Sequence of Coprobacillus sp. strain 29_1.</title>
        <authorList>
            <consortium name="The Broad Institute Genome Sequencing Platform"/>
            <person name="Earl A."/>
            <person name="Ward D."/>
            <person name="Feldgarden M."/>
            <person name="Gevers D."/>
            <person name="Daigneault M."/>
            <person name="Sibley C.D."/>
            <person name="White A."/>
            <person name="Strauss J."/>
            <person name="Allen-Vercoe E."/>
            <person name="Young S.K."/>
            <person name="Zeng Q."/>
            <person name="Gargeya S."/>
            <person name="Fitzgerald M."/>
            <person name="Haas B."/>
            <person name="Abouelleil A."/>
            <person name="Alvarado L."/>
            <person name="Arachchi H.M."/>
            <person name="Berlin A."/>
            <person name="Brown A."/>
            <person name="Chapman S.B."/>
            <person name="Chen Z."/>
            <person name="Dunbar C."/>
            <person name="Freedman E."/>
            <person name="Gearin G."/>
            <person name="Gellesch M."/>
            <person name="Goldberg J."/>
            <person name="Griggs A."/>
            <person name="Gujja S."/>
            <person name="Heilman E."/>
            <person name="Heiman D."/>
            <person name="Howarth C."/>
            <person name="Larson L."/>
            <person name="Lui A."/>
            <person name="MacDonald P.J.P."/>
            <person name="Mehta T."/>
            <person name="Montmayeur A."/>
            <person name="Murphy C."/>
            <person name="Neiman D."/>
            <person name="Pearson M."/>
            <person name="Priest M."/>
            <person name="Roberts A."/>
            <person name="Saif S."/>
            <person name="Shea T."/>
            <person name="Shenoy N."/>
            <person name="Sisk P."/>
            <person name="Stolte C."/>
            <person name="Sykes S."/>
            <person name="White J."/>
            <person name="Yandava C."/>
            <person name="Nusbaum C."/>
            <person name="Birren B."/>
        </authorList>
    </citation>
    <scope>NUCLEOTIDE SEQUENCE [LARGE SCALE GENOMIC DNA]</scope>
    <source>
        <strain evidence="1 2">29_1</strain>
    </source>
</reference>
<dbReference type="AlphaFoldDB" id="E7GBG5"/>
<dbReference type="eggNOG" id="ENOG5033YMS">
    <property type="taxonomic scope" value="Bacteria"/>
</dbReference>
<keyword evidence="2" id="KW-1185">Reference proteome</keyword>
<dbReference type="GeneID" id="78230043"/>
<dbReference type="RefSeq" id="WP_008789206.1">
    <property type="nucleotide sequence ID" value="NZ_AKCB01000001.1"/>
</dbReference>
<gene>
    <name evidence="1" type="ORF">HMPREF9488_02106</name>
</gene>
<protein>
    <submittedName>
        <fullName evidence="1">Uncharacterized protein</fullName>
    </submittedName>
</protein>
<dbReference type="STRING" id="100884.GCA_000269565_02209"/>
<proteinExistence type="predicted"/>
<dbReference type="HOGENOM" id="CLU_1802845_0_0_9"/>
<dbReference type="OrthoDB" id="1655130at2"/>
<comment type="caution">
    <text evidence="1">The sequence shown here is derived from an EMBL/GenBank/DDBJ whole genome shotgun (WGS) entry which is preliminary data.</text>
</comment>
<name>E7GBG5_9FIRM</name>
<organism evidence="1 2">
    <name type="scientific">Coprobacillus cateniformis</name>
    <dbReference type="NCBI Taxonomy" id="100884"/>
    <lineage>
        <taxon>Bacteria</taxon>
        <taxon>Bacillati</taxon>
        <taxon>Bacillota</taxon>
        <taxon>Erysipelotrichia</taxon>
        <taxon>Erysipelotrichales</taxon>
        <taxon>Coprobacillaceae</taxon>
        <taxon>Coprobacillus</taxon>
    </lineage>
</organism>
<accession>E7GBG5</accession>
<sequence length="143" mass="16928">MKEQLQSYIYVEKLLCDLYKKVATLTCLSDEKGMFLDFSKSCHEAVGCLKYFYKEQFGSEFDPMIPEINIQGTYREVLNHIQQQELESFLNYRRHTYFQDNYLLQETMRGIADSKLEHIIAIMAIVINMNDPQKTINNKHNLE</sequence>
<evidence type="ECO:0000313" key="2">
    <source>
        <dbReference type="Proteomes" id="UP000003157"/>
    </source>
</evidence>